<name>A0ABU4IEI6_9VIBR</name>
<dbReference type="RefSeq" id="WP_102942156.1">
    <property type="nucleotide sequence ID" value="NZ_AP024893.1"/>
</dbReference>
<evidence type="ECO:0000313" key="1">
    <source>
        <dbReference type="EMBL" id="MDW6016972.1"/>
    </source>
</evidence>
<reference evidence="1 2" key="1">
    <citation type="submission" date="2023-11" db="EMBL/GenBank/DDBJ databases">
        <title>Plant-associative lifestyle of Vibrio porteresiae and its evolutionary dynamics.</title>
        <authorList>
            <person name="Rameshkumar N."/>
            <person name="Kirti K."/>
        </authorList>
    </citation>
    <scope>NUCLEOTIDE SEQUENCE [LARGE SCALE GENOMIC DNA]</scope>
    <source>
        <strain evidence="1 2">MSSRF60</strain>
    </source>
</reference>
<comment type="caution">
    <text evidence="1">The sequence shown here is derived from an EMBL/GenBank/DDBJ whole genome shotgun (WGS) entry which is preliminary data.</text>
</comment>
<evidence type="ECO:0000313" key="2">
    <source>
        <dbReference type="Proteomes" id="UP001272325"/>
    </source>
</evidence>
<protein>
    <submittedName>
        <fullName evidence="1">Phage protein</fullName>
    </submittedName>
</protein>
<proteinExistence type="predicted"/>
<keyword evidence="2" id="KW-1185">Reference proteome</keyword>
<dbReference type="Proteomes" id="UP001272325">
    <property type="component" value="Unassembled WGS sequence"/>
</dbReference>
<dbReference type="EMBL" id="JAWRCN010000001">
    <property type="protein sequence ID" value="MDW6016972.1"/>
    <property type="molecule type" value="Genomic_DNA"/>
</dbReference>
<sequence>MHKNKIFREFVCNLSIEETAELCFKTSRTVTQWDSGKTIPPECKRLMRYAKKRQISDHKSWEQFTMIHDRLELPTGQLVAPQQILIGIALLSIQSELELKTTSKLIRYSRELARMLVESKSHT</sequence>
<gene>
    <name evidence="1" type="ORF">SBW85_04200</name>
</gene>
<organism evidence="1 2">
    <name type="scientific">Vibrio plantisponsor</name>
    <dbReference type="NCBI Taxonomy" id="664643"/>
    <lineage>
        <taxon>Bacteria</taxon>
        <taxon>Pseudomonadati</taxon>
        <taxon>Pseudomonadota</taxon>
        <taxon>Gammaproteobacteria</taxon>
        <taxon>Vibrionales</taxon>
        <taxon>Vibrionaceae</taxon>
        <taxon>Vibrio</taxon>
    </lineage>
</organism>
<accession>A0ABU4IEI6</accession>